<protein>
    <recommendedName>
        <fullName evidence="4">DUF3157 domain-containing protein</fullName>
    </recommendedName>
</protein>
<organism evidence="2 3">
    <name type="scientific">Shewanella pealeana (strain ATCC 700345 / ANG-SQ1)</name>
    <dbReference type="NCBI Taxonomy" id="398579"/>
    <lineage>
        <taxon>Bacteria</taxon>
        <taxon>Pseudomonadati</taxon>
        <taxon>Pseudomonadota</taxon>
        <taxon>Gammaproteobacteria</taxon>
        <taxon>Alteromonadales</taxon>
        <taxon>Shewanellaceae</taxon>
        <taxon>Shewanella</taxon>
    </lineage>
</organism>
<keyword evidence="1" id="KW-0732">Signal</keyword>
<dbReference type="KEGG" id="spl:Spea_4162"/>
<evidence type="ECO:0000313" key="2">
    <source>
        <dbReference type="EMBL" id="ABV89472.1"/>
    </source>
</evidence>
<dbReference type="Proteomes" id="UP000002608">
    <property type="component" value="Chromosome"/>
</dbReference>
<dbReference type="InterPro" id="IPR021501">
    <property type="entry name" value="DUF3157"/>
</dbReference>
<dbReference type="OrthoDB" id="5593708at2"/>
<evidence type="ECO:0000313" key="3">
    <source>
        <dbReference type="Proteomes" id="UP000002608"/>
    </source>
</evidence>
<name>A8HA85_SHEPA</name>
<reference evidence="2 3" key="1">
    <citation type="submission" date="2007-10" db="EMBL/GenBank/DDBJ databases">
        <title>Complete sequence of Shewanella pealeana ATCC 700345.</title>
        <authorList>
            <consortium name="US DOE Joint Genome Institute"/>
            <person name="Copeland A."/>
            <person name="Lucas S."/>
            <person name="Lapidus A."/>
            <person name="Barry K."/>
            <person name="Glavina del Rio T."/>
            <person name="Dalin E."/>
            <person name="Tice H."/>
            <person name="Pitluck S."/>
            <person name="Chertkov O."/>
            <person name="Brettin T."/>
            <person name="Bruce D."/>
            <person name="Detter J.C."/>
            <person name="Han C."/>
            <person name="Schmutz J."/>
            <person name="Larimer F."/>
            <person name="Land M."/>
            <person name="Hauser L."/>
            <person name="Kyrpides N."/>
            <person name="Kim E."/>
            <person name="Zhao J.-S.Z."/>
            <person name="Manno D."/>
            <person name="Hawari J."/>
            <person name="Richardson P."/>
        </authorList>
    </citation>
    <scope>NUCLEOTIDE SEQUENCE [LARGE SCALE GENOMIC DNA]</scope>
    <source>
        <strain evidence="3">ATCC 700345 / ANG-SQ1</strain>
    </source>
</reference>
<evidence type="ECO:0000256" key="1">
    <source>
        <dbReference type="SAM" id="SignalP"/>
    </source>
</evidence>
<sequence length="220" mass="24240">MYKALRTYTSIALLLFSIPAFSEEVARVTLENGATVKLNDDFTWEYVILESQIKPDTAVPVTLPATVGTVVAVESAAPAISEAPTTAVPSTLPAKTETLTSSAIAQSALLKSTAKGGVKVSFLDSQWDDDGRLGLTFELNSNSPEHYVMIELEVSLFADSGALIKKETVKVWQAVFRMPDTYLRKGQTRDSRVFWIEDLDPKLWTKELMSLKIGEMDSRM</sequence>
<keyword evidence="3" id="KW-1185">Reference proteome</keyword>
<evidence type="ECO:0008006" key="4">
    <source>
        <dbReference type="Google" id="ProtNLM"/>
    </source>
</evidence>
<dbReference type="Pfam" id="PF11355">
    <property type="entry name" value="DUF3157"/>
    <property type="match status" value="1"/>
</dbReference>
<proteinExistence type="predicted"/>
<feature type="chain" id="PRO_5002722617" description="DUF3157 domain-containing protein" evidence="1">
    <location>
        <begin position="23"/>
        <end position="220"/>
    </location>
</feature>
<gene>
    <name evidence="2" type="ordered locus">Spea_4162</name>
</gene>
<dbReference type="HOGENOM" id="CLU_115421_0_0_6"/>
<accession>A8HA85</accession>
<feature type="signal peptide" evidence="1">
    <location>
        <begin position="1"/>
        <end position="22"/>
    </location>
</feature>
<dbReference type="EMBL" id="CP000851">
    <property type="protein sequence ID" value="ABV89472.1"/>
    <property type="molecule type" value="Genomic_DNA"/>
</dbReference>
<dbReference type="STRING" id="398579.Spea_4162"/>
<dbReference type="eggNOG" id="ENOG5032T0Z">
    <property type="taxonomic scope" value="Bacteria"/>
</dbReference>
<dbReference type="RefSeq" id="WP_012157350.1">
    <property type="nucleotide sequence ID" value="NC_009901.1"/>
</dbReference>
<dbReference type="AlphaFoldDB" id="A8HA85"/>